<name>A0A923RWT9_9FIRM</name>
<proteinExistence type="predicted"/>
<sequence length="107" mass="12425">MKSESVIDRRKKYYKLSNFDSANGVLGHESVNEIIVDRLPEYVSRRKETNAVDCVLLEDCRLLCFFANEEVKKIDLERLKNSGDVDKIINNERLYRSGQVGVDGNRW</sequence>
<protein>
    <submittedName>
        <fullName evidence="1">Uncharacterized protein</fullName>
    </submittedName>
</protein>
<organism evidence="1 2">
    <name type="scientific">Roseburia zhanii</name>
    <dbReference type="NCBI Taxonomy" id="2763064"/>
    <lineage>
        <taxon>Bacteria</taxon>
        <taxon>Bacillati</taxon>
        <taxon>Bacillota</taxon>
        <taxon>Clostridia</taxon>
        <taxon>Lachnospirales</taxon>
        <taxon>Lachnospiraceae</taxon>
        <taxon>Roseburia</taxon>
    </lineage>
</organism>
<accession>A0A923RWT9</accession>
<evidence type="ECO:0000313" key="2">
    <source>
        <dbReference type="Proteomes" id="UP000606720"/>
    </source>
</evidence>
<dbReference type="RefSeq" id="WP_186867849.1">
    <property type="nucleotide sequence ID" value="NZ_JACOPH010000030.1"/>
</dbReference>
<dbReference type="Proteomes" id="UP000606720">
    <property type="component" value="Unassembled WGS sequence"/>
</dbReference>
<dbReference type="EMBL" id="JACOPH010000030">
    <property type="protein sequence ID" value="MBC5715584.1"/>
    <property type="molecule type" value="Genomic_DNA"/>
</dbReference>
<dbReference type="AlphaFoldDB" id="A0A923RWT9"/>
<keyword evidence="2" id="KW-1185">Reference proteome</keyword>
<gene>
    <name evidence="1" type="ORF">H8S17_15580</name>
</gene>
<comment type="caution">
    <text evidence="1">The sequence shown here is derived from an EMBL/GenBank/DDBJ whole genome shotgun (WGS) entry which is preliminary data.</text>
</comment>
<reference evidence="1" key="1">
    <citation type="submission" date="2020-08" db="EMBL/GenBank/DDBJ databases">
        <title>Genome public.</title>
        <authorList>
            <person name="Liu C."/>
            <person name="Sun Q."/>
        </authorList>
    </citation>
    <scope>NUCLEOTIDE SEQUENCE</scope>
    <source>
        <strain evidence="1">BX1005</strain>
    </source>
</reference>
<evidence type="ECO:0000313" key="1">
    <source>
        <dbReference type="EMBL" id="MBC5715584.1"/>
    </source>
</evidence>